<dbReference type="InterPro" id="IPR057774">
    <property type="entry name" value="D8C_UMOD/GP2/OIT3-like"/>
</dbReference>
<proteinExistence type="predicted"/>
<keyword evidence="4" id="KW-1133">Transmembrane helix</keyword>
<evidence type="ECO:0000313" key="7">
    <source>
        <dbReference type="EMBL" id="KAL3852580.1"/>
    </source>
</evidence>
<dbReference type="Pfam" id="PF23283">
    <property type="entry name" value="D8C_UMOD"/>
    <property type="match status" value="1"/>
</dbReference>
<dbReference type="CDD" id="cd00112">
    <property type="entry name" value="LDLa"/>
    <property type="match status" value="1"/>
</dbReference>
<evidence type="ECO:0000256" key="5">
    <source>
        <dbReference type="SAM" id="SignalP"/>
    </source>
</evidence>
<reference evidence="7 8" key="1">
    <citation type="submission" date="2024-11" db="EMBL/GenBank/DDBJ databases">
        <title>Chromosome-level genome assembly of the freshwater bivalve Anodonta woodiana.</title>
        <authorList>
            <person name="Chen X."/>
        </authorList>
    </citation>
    <scope>NUCLEOTIDE SEQUENCE [LARGE SCALE GENOMIC DNA]</scope>
    <source>
        <strain evidence="7">MN2024</strain>
        <tissue evidence="7">Gills</tissue>
    </source>
</reference>
<evidence type="ECO:0000256" key="3">
    <source>
        <dbReference type="SAM" id="MobiDB-lite"/>
    </source>
</evidence>
<evidence type="ECO:0000256" key="1">
    <source>
        <dbReference type="ARBA" id="ARBA00022729"/>
    </source>
</evidence>
<gene>
    <name evidence="7" type="ORF">ACJMK2_016200</name>
</gene>
<protein>
    <recommendedName>
        <fullName evidence="6">UMOD/GP2/OIT3-like D8C domain-containing protein</fullName>
    </recommendedName>
</protein>
<dbReference type="EMBL" id="JBJQND010000015">
    <property type="protein sequence ID" value="KAL3852580.1"/>
    <property type="molecule type" value="Genomic_DNA"/>
</dbReference>
<keyword evidence="2" id="KW-1015">Disulfide bond</keyword>
<keyword evidence="1 5" id="KW-0732">Signal</keyword>
<keyword evidence="4" id="KW-0812">Transmembrane</keyword>
<organism evidence="7 8">
    <name type="scientific">Sinanodonta woodiana</name>
    <name type="common">Chinese pond mussel</name>
    <name type="synonym">Anodonta woodiana</name>
    <dbReference type="NCBI Taxonomy" id="1069815"/>
    <lineage>
        <taxon>Eukaryota</taxon>
        <taxon>Metazoa</taxon>
        <taxon>Spiralia</taxon>
        <taxon>Lophotrochozoa</taxon>
        <taxon>Mollusca</taxon>
        <taxon>Bivalvia</taxon>
        <taxon>Autobranchia</taxon>
        <taxon>Heteroconchia</taxon>
        <taxon>Palaeoheterodonta</taxon>
        <taxon>Unionida</taxon>
        <taxon>Unionoidea</taxon>
        <taxon>Unionidae</taxon>
        <taxon>Unioninae</taxon>
        <taxon>Sinanodonta</taxon>
    </lineage>
</organism>
<evidence type="ECO:0000256" key="2">
    <source>
        <dbReference type="ARBA" id="ARBA00023157"/>
    </source>
</evidence>
<evidence type="ECO:0000313" key="8">
    <source>
        <dbReference type="Proteomes" id="UP001634394"/>
    </source>
</evidence>
<evidence type="ECO:0000256" key="4">
    <source>
        <dbReference type="SAM" id="Phobius"/>
    </source>
</evidence>
<dbReference type="EMBL" id="JBJQND010000015">
    <property type="protein sequence ID" value="KAL3852581.1"/>
    <property type="molecule type" value="Genomic_DNA"/>
</dbReference>
<feature type="signal peptide" evidence="5">
    <location>
        <begin position="1"/>
        <end position="21"/>
    </location>
</feature>
<feature type="region of interest" description="Disordered" evidence="3">
    <location>
        <begin position="368"/>
        <end position="392"/>
    </location>
</feature>
<keyword evidence="4" id="KW-0472">Membrane</keyword>
<feature type="compositionally biased region" description="Polar residues" evidence="3">
    <location>
        <begin position="376"/>
        <end position="392"/>
    </location>
</feature>
<feature type="transmembrane region" description="Helical" evidence="4">
    <location>
        <begin position="1007"/>
        <end position="1040"/>
    </location>
</feature>
<keyword evidence="8" id="KW-1185">Reference proteome</keyword>
<accession>A0ABD3UWD2</accession>
<dbReference type="AlphaFoldDB" id="A0ABD3UWD2"/>
<feature type="domain" description="UMOD/GP2/OIT3-like D8C" evidence="6">
    <location>
        <begin position="66"/>
        <end position="156"/>
    </location>
</feature>
<dbReference type="Proteomes" id="UP001634394">
    <property type="component" value="Unassembled WGS sequence"/>
</dbReference>
<comment type="caution">
    <text evidence="7">The sequence shown here is derived from an EMBL/GenBank/DDBJ whole genome shotgun (WGS) entry which is preliminary data.</text>
</comment>
<name>A0ABD3UWD2_SINWO</name>
<evidence type="ECO:0000259" key="6">
    <source>
        <dbReference type="Pfam" id="PF23283"/>
    </source>
</evidence>
<feature type="chain" id="PRO_5044725079" description="UMOD/GP2/OIT3-like D8C domain-containing protein" evidence="5">
    <location>
        <begin position="22"/>
        <end position="1138"/>
    </location>
</feature>
<sequence length="1138" mass="125535">MRTTVAAHYLVWIFLGYSISAQNTRLDSEEDPCLRAKLKDDSRRNIANKAFPEEQLCDKNLETGWYRFMLNNKSAEIPTVCLQNDLCGTRLPLRIDLDGQMLPEVNQTINAFVCSSFDVIGMWDCCVLRQRTQIKNCGGYLVYHLIRSDRCPVSYCVQESGFVPTVDLISVAGQSVAELEQMDEQNDEPQIQVSSVYDTSSTYNTTLIREGNSADNYTYVTTTSVKACINHLKCSPNTNDTVWFACRDGQGCGKQCDGFPNCCDGSDESVCRDIKQNMTFSSTRQFSLPLVTSAADLASVLLDNVTVRGVIYTDTSISSTRMVSQVDSTYASGALESVTNVLSSIDTLSSIVSSDSLVARSQQWKYSLSDTKESTPETSSGEMRQATSSPWNTMSDASRSFIPDVNLDFTMSSQYVPVASESMAQDFSTVIVTPLLTEMVSAYSFVTEGLKDISEESLSTIHLVTSLVSTATLATANDFASAFSEVTKTSADFQSLPTAVDQLANGSIGVKSTTLADDSVNGTTYTSQPGQFSIQPLITTAIIPTDDTTVTLIFPVQGRVVNLTDFEARLRKAMAKVLNVYLSGGLNRTKRGMDTSIMELSPQRVYLADDIVVSSFENTTEHVKVTFQVRALSDNGSSSSFLSRQELQTVLKNPQAWTMLLTELGLSEQEHISTTGMCIQCATSQNTHAYEQSEQSIYSSYEHTLIGSYLSDTSTMSYRSAWLTTFFVHSSSVDIHHDQYTYTKLVPTDWEHTSRIETESSFEQLYRKPSIMMSVQVDQSSSLYPVPSQYSFSSHSIHIDTKPLSDLHLATSINENGSGNSLISTTPIIPDHTHEVQSTDKYQTPEQQTSVLFSVTPSEPISHKPGTLISGRIPITTSSNRKSHSSFDSATLLISESLKTAIWLTSSSHYAKKSSLASYGTGHLISSTSQPYQITSKYPIFKSSTKSAPRKSRLHHSSSVIQSKTLTTAPYGGIHISVTSDMEHSATIVTSLHSNATHLKSSEDDNWTVLGIHFGLFIFLVVSSIVVIGTIIFAMIGLIVRKQHQSWSPMFDDRISMMKPARFDKQGLESPFPDSDILHDEKMMEETEPGLHSNGATPLTTNPECFTSNSSDLEGCIVPIDQLREEEMKFPWIEDTKL</sequence>
<dbReference type="InterPro" id="IPR002172">
    <property type="entry name" value="LDrepeatLR_classA_rpt"/>
</dbReference>